<organism evidence="1 2">
    <name type="scientific">Streptococcus suis</name>
    <dbReference type="NCBI Taxonomy" id="1307"/>
    <lineage>
        <taxon>Bacteria</taxon>
        <taxon>Bacillati</taxon>
        <taxon>Bacillota</taxon>
        <taxon>Bacilli</taxon>
        <taxon>Lactobacillales</taxon>
        <taxon>Streptococcaceae</taxon>
        <taxon>Streptococcus</taxon>
    </lineage>
</organism>
<dbReference type="Proteomes" id="UP000483765">
    <property type="component" value="Unassembled WGS sequence"/>
</dbReference>
<comment type="caution">
    <text evidence="1">The sequence shown here is derived from an EMBL/GenBank/DDBJ whole genome shotgun (WGS) entry which is preliminary data.</text>
</comment>
<accession>A0A0Z8E4D8</accession>
<dbReference type="AlphaFoldDB" id="A0A0Z8E4D8"/>
<dbReference type="OrthoDB" id="9807331at2"/>
<protein>
    <submittedName>
        <fullName evidence="1">Uncharacterized protein</fullName>
    </submittedName>
</protein>
<evidence type="ECO:0000313" key="1">
    <source>
        <dbReference type="EMBL" id="MYN70434.1"/>
    </source>
</evidence>
<dbReference type="EMBL" id="WNXH01000018">
    <property type="protein sequence ID" value="MYN70434.1"/>
    <property type="molecule type" value="Genomic_DNA"/>
</dbReference>
<gene>
    <name evidence="1" type="ORF">GLP18_09495</name>
</gene>
<sequence length="92" mass="10150">MFEVKTSTGLVLSIDQDRLENYELFEAIAAEESGDSSAMIRIVNLLLGDEAKKLKDHVRTEKGLVPISALGAEIKDVFEQVKDLKNSQSSPE</sequence>
<reference evidence="1 2" key="1">
    <citation type="submission" date="2019-11" db="EMBL/GenBank/DDBJ databases">
        <title>Divergent Streptococcus suis from cattle.</title>
        <authorList>
            <person name="Williamson C."/>
        </authorList>
    </citation>
    <scope>NUCLEOTIDE SEQUENCE [LARGE SCALE GENOMIC DNA]</scope>
    <source>
        <strain evidence="1 2">10-36905</strain>
    </source>
</reference>
<evidence type="ECO:0000313" key="2">
    <source>
        <dbReference type="Proteomes" id="UP000483765"/>
    </source>
</evidence>
<name>A0A0Z8E4D8_STRSU</name>
<dbReference type="RefSeq" id="WP_002937863.1">
    <property type="nucleotide sequence ID" value="NZ_BCCM01000006.1"/>
</dbReference>
<proteinExistence type="predicted"/>